<name>A0ABW8CWA4_STRBI</name>
<accession>A0ABW8CWA4</accession>
<sequence length="52" mass="5957">MNPLHLLAQDRVAQDHLANYRPDGPSWFPYAFVGLVVVLGIVILIRMRNGRR</sequence>
<organism evidence="2 3">
    <name type="scientific">Streptomyces bikiniensis</name>
    <dbReference type="NCBI Taxonomy" id="1896"/>
    <lineage>
        <taxon>Bacteria</taxon>
        <taxon>Bacillati</taxon>
        <taxon>Actinomycetota</taxon>
        <taxon>Actinomycetes</taxon>
        <taxon>Kitasatosporales</taxon>
        <taxon>Streptomycetaceae</taxon>
        <taxon>Streptomyces</taxon>
    </lineage>
</organism>
<feature type="transmembrane region" description="Helical" evidence="1">
    <location>
        <begin position="27"/>
        <end position="45"/>
    </location>
</feature>
<gene>
    <name evidence="2" type="ORF">ACIGW0_18820</name>
</gene>
<keyword evidence="1" id="KW-1133">Transmembrane helix</keyword>
<evidence type="ECO:0000313" key="3">
    <source>
        <dbReference type="Proteomes" id="UP001614391"/>
    </source>
</evidence>
<evidence type="ECO:0000256" key="1">
    <source>
        <dbReference type="SAM" id="Phobius"/>
    </source>
</evidence>
<reference evidence="2 3" key="1">
    <citation type="submission" date="2024-10" db="EMBL/GenBank/DDBJ databases">
        <title>The Natural Products Discovery Center: Release of the First 8490 Sequenced Strains for Exploring Actinobacteria Biosynthetic Diversity.</title>
        <authorList>
            <person name="Kalkreuter E."/>
            <person name="Kautsar S.A."/>
            <person name="Yang D."/>
            <person name="Bader C.D."/>
            <person name="Teijaro C.N."/>
            <person name="Fluegel L."/>
            <person name="Davis C.M."/>
            <person name="Simpson J.R."/>
            <person name="Lauterbach L."/>
            <person name="Steele A.D."/>
            <person name="Gui C."/>
            <person name="Meng S."/>
            <person name="Li G."/>
            <person name="Viehrig K."/>
            <person name="Ye F."/>
            <person name="Su P."/>
            <person name="Kiefer A.F."/>
            <person name="Nichols A."/>
            <person name="Cepeda A.J."/>
            <person name="Yan W."/>
            <person name="Fan B."/>
            <person name="Jiang Y."/>
            <person name="Adhikari A."/>
            <person name="Zheng C.-J."/>
            <person name="Schuster L."/>
            <person name="Cowan T.M."/>
            <person name="Smanski M.J."/>
            <person name="Chevrette M.G."/>
            <person name="De Carvalho L.P.S."/>
            <person name="Shen B."/>
        </authorList>
    </citation>
    <scope>NUCLEOTIDE SEQUENCE [LARGE SCALE GENOMIC DNA]</scope>
    <source>
        <strain evidence="2 3">NPDC053346</strain>
    </source>
</reference>
<keyword evidence="1" id="KW-0472">Membrane</keyword>
<evidence type="ECO:0000313" key="2">
    <source>
        <dbReference type="EMBL" id="MFI9121432.1"/>
    </source>
</evidence>
<protein>
    <submittedName>
        <fullName evidence="2">Uncharacterized protein</fullName>
    </submittedName>
</protein>
<dbReference type="Proteomes" id="UP001614391">
    <property type="component" value="Unassembled WGS sequence"/>
</dbReference>
<comment type="caution">
    <text evidence="2">The sequence shown here is derived from an EMBL/GenBank/DDBJ whole genome shotgun (WGS) entry which is preliminary data.</text>
</comment>
<dbReference type="EMBL" id="JBITYT010000008">
    <property type="protein sequence ID" value="MFI9121432.1"/>
    <property type="molecule type" value="Genomic_DNA"/>
</dbReference>
<dbReference type="RefSeq" id="WP_399616119.1">
    <property type="nucleotide sequence ID" value="NZ_JBITYT010000008.1"/>
</dbReference>
<keyword evidence="3" id="KW-1185">Reference proteome</keyword>
<keyword evidence="1" id="KW-0812">Transmembrane</keyword>
<proteinExistence type="predicted"/>